<name>A0A8S9QPL5_BRACR</name>
<gene>
    <name evidence="1" type="ORF">F2Q69_00011627</name>
</gene>
<dbReference type="Proteomes" id="UP000712600">
    <property type="component" value="Unassembled WGS sequence"/>
</dbReference>
<proteinExistence type="predicted"/>
<protein>
    <submittedName>
        <fullName evidence="1">Uncharacterized protein</fullName>
    </submittedName>
</protein>
<evidence type="ECO:0000313" key="2">
    <source>
        <dbReference type="Proteomes" id="UP000712600"/>
    </source>
</evidence>
<accession>A0A8S9QPL5</accession>
<sequence length="86" mass="9352">MFDRFLRRCYVSLLFDHVEIPPSFGLSRSSSIHAITSPSKGVDSIFCWKAREGEGVPAPVLESLGVDGSIEVASSMQPSVILVGKR</sequence>
<organism evidence="1 2">
    <name type="scientific">Brassica cretica</name>
    <name type="common">Mustard</name>
    <dbReference type="NCBI Taxonomy" id="69181"/>
    <lineage>
        <taxon>Eukaryota</taxon>
        <taxon>Viridiplantae</taxon>
        <taxon>Streptophyta</taxon>
        <taxon>Embryophyta</taxon>
        <taxon>Tracheophyta</taxon>
        <taxon>Spermatophyta</taxon>
        <taxon>Magnoliopsida</taxon>
        <taxon>eudicotyledons</taxon>
        <taxon>Gunneridae</taxon>
        <taxon>Pentapetalae</taxon>
        <taxon>rosids</taxon>
        <taxon>malvids</taxon>
        <taxon>Brassicales</taxon>
        <taxon>Brassicaceae</taxon>
        <taxon>Brassiceae</taxon>
        <taxon>Brassica</taxon>
    </lineage>
</organism>
<reference evidence="1" key="1">
    <citation type="submission" date="2019-12" db="EMBL/GenBank/DDBJ databases">
        <title>Genome sequencing and annotation of Brassica cretica.</title>
        <authorList>
            <person name="Studholme D.J."/>
            <person name="Sarris P."/>
        </authorList>
    </citation>
    <scope>NUCLEOTIDE SEQUENCE</scope>
    <source>
        <strain evidence="1">PFS-109/04</strain>
        <tissue evidence="1">Leaf</tissue>
    </source>
</reference>
<evidence type="ECO:0000313" key="1">
    <source>
        <dbReference type="EMBL" id="KAF3555016.1"/>
    </source>
</evidence>
<comment type="caution">
    <text evidence="1">The sequence shown here is derived from an EMBL/GenBank/DDBJ whole genome shotgun (WGS) entry which is preliminary data.</text>
</comment>
<dbReference type="EMBL" id="QGKX02000996">
    <property type="protein sequence ID" value="KAF3555016.1"/>
    <property type="molecule type" value="Genomic_DNA"/>
</dbReference>
<dbReference type="AlphaFoldDB" id="A0A8S9QPL5"/>